<protein>
    <recommendedName>
        <fullName evidence="4">Cyclic nucleotide-binding domain-containing protein</fullName>
    </recommendedName>
</protein>
<dbReference type="PANTHER" id="PTHR23011">
    <property type="entry name" value="CYCLIC NUCLEOTIDE-BINDING DOMAIN CONTAINING PROTEIN"/>
    <property type="match status" value="1"/>
</dbReference>
<feature type="compositionally biased region" description="Basic residues" evidence="1">
    <location>
        <begin position="1"/>
        <end position="10"/>
    </location>
</feature>
<dbReference type="Gene3D" id="2.60.120.10">
    <property type="entry name" value="Jelly Rolls"/>
    <property type="match status" value="1"/>
</dbReference>
<accession>A0A507EVL4</accession>
<dbReference type="OrthoDB" id="417078at2759"/>
<feature type="compositionally biased region" description="Low complexity" evidence="1">
    <location>
        <begin position="12"/>
        <end position="30"/>
    </location>
</feature>
<feature type="region of interest" description="Disordered" evidence="1">
    <location>
        <begin position="1"/>
        <end position="119"/>
    </location>
</feature>
<dbReference type="AlphaFoldDB" id="A0A507EVL4"/>
<keyword evidence="3" id="KW-1185">Reference proteome</keyword>
<evidence type="ECO:0000313" key="3">
    <source>
        <dbReference type="Proteomes" id="UP000320333"/>
    </source>
</evidence>
<dbReference type="EMBL" id="QEAP01000369">
    <property type="protein sequence ID" value="TPX68123.1"/>
    <property type="molecule type" value="Genomic_DNA"/>
</dbReference>
<comment type="caution">
    <text evidence="2">The sequence shown here is derived from an EMBL/GenBank/DDBJ whole genome shotgun (WGS) entry which is preliminary data.</text>
</comment>
<feature type="compositionally biased region" description="Polar residues" evidence="1">
    <location>
        <begin position="296"/>
        <end position="314"/>
    </location>
</feature>
<dbReference type="PANTHER" id="PTHR23011:SF28">
    <property type="entry name" value="CYCLIC NUCLEOTIDE-BINDING DOMAIN CONTAINING PROTEIN"/>
    <property type="match status" value="1"/>
</dbReference>
<feature type="region of interest" description="Disordered" evidence="1">
    <location>
        <begin position="359"/>
        <end position="405"/>
    </location>
</feature>
<dbReference type="STRING" id="246404.A0A507EVL4"/>
<evidence type="ECO:0000313" key="2">
    <source>
        <dbReference type="EMBL" id="TPX68123.1"/>
    </source>
</evidence>
<organism evidence="2 3">
    <name type="scientific">Chytriomyces confervae</name>
    <dbReference type="NCBI Taxonomy" id="246404"/>
    <lineage>
        <taxon>Eukaryota</taxon>
        <taxon>Fungi</taxon>
        <taxon>Fungi incertae sedis</taxon>
        <taxon>Chytridiomycota</taxon>
        <taxon>Chytridiomycota incertae sedis</taxon>
        <taxon>Chytridiomycetes</taxon>
        <taxon>Chytridiales</taxon>
        <taxon>Chytriomycetaceae</taxon>
        <taxon>Chytriomyces</taxon>
    </lineage>
</organism>
<feature type="compositionally biased region" description="Basic and acidic residues" evidence="1">
    <location>
        <begin position="396"/>
        <end position="405"/>
    </location>
</feature>
<feature type="compositionally biased region" description="Basic and acidic residues" evidence="1">
    <location>
        <begin position="359"/>
        <end position="381"/>
    </location>
</feature>
<gene>
    <name evidence="2" type="ORF">CcCBS67573_g07294</name>
</gene>
<dbReference type="Proteomes" id="UP000320333">
    <property type="component" value="Unassembled WGS sequence"/>
</dbReference>
<dbReference type="InterPro" id="IPR014710">
    <property type="entry name" value="RmlC-like_jellyroll"/>
</dbReference>
<evidence type="ECO:0000256" key="1">
    <source>
        <dbReference type="SAM" id="MobiDB-lite"/>
    </source>
</evidence>
<name>A0A507EVL4_9FUNG</name>
<dbReference type="SUPFAM" id="SSF51206">
    <property type="entry name" value="cAMP-binding domain-like"/>
    <property type="match status" value="1"/>
</dbReference>
<feature type="compositionally biased region" description="Polar residues" evidence="1">
    <location>
        <begin position="89"/>
        <end position="119"/>
    </location>
</feature>
<feature type="compositionally biased region" description="Polar residues" evidence="1">
    <location>
        <begin position="261"/>
        <end position="274"/>
    </location>
</feature>
<evidence type="ECO:0008006" key="4">
    <source>
        <dbReference type="Google" id="ProtNLM"/>
    </source>
</evidence>
<feature type="compositionally biased region" description="Basic and acidic residues" evidence="1">
    <location>
        <begin position="241"/>
        <end position="260"/>
    </location>
</feature>
<reference evidence="2 3" key="1">
    <citation type="journal article" date="2019" name="Sci. Rep.">
        <title>Comparative genomics of chytrid fungi reveal insights into the obligate biotrophic and pathogenic lifestyle of Synchytrium endobioticum.</title>
        <authorList>
            <person name="van de Vossenberg B.T.L.H."/>
            <person name="Warris S."/>
            <person name="Nguyen H.D.T."/>
            <person name="van Gent-Pelzer M.P.E."/>
            <person name="Joly D.L."/>
            <person name="van de Geest H.C."/>
            <person name="Bonants P.J.M."/>
            <person name="Smith D.S."/>
            <person name="Levesque C.A."/>
            <person name="van der Lee T.A.J."/>
        </authorList>
    </citation>
    <scope>NUCLEOTIDE SEQUENCE [LARGE SCALE GENOMIC DNA]</scope>
    <source>
        <strain evidence="2 3">CBS 675.73</strain>
    </source>
</reference>
<dbReference type="InterPro" id="IPR018490">
    <property type="entry name" value="cNMP-bd_dom_sf"/>
</dbReference>
<feature type="region of interest" description="Disordered" evidence="1">
    <location>
        <begin position="241"/>
        <end position="323"/>
    </location>
</feature>
<proteinExistence type="predicted"/>
<sequence>MAQRSGRKRQMLPSLPSIPASAASSPQPVLRKGSAIMNSMSHSRGGASLPTSPGVKIHTSFNLSDIPVSDTKHSVRASSEIPTVKKTKVSGSSNLKRASGSGDVQSSASEKIDSSNNNYTLTAADAPQIRFNSRPDVGGLRRHGASGNVLADYTSLSLESTSQLAETPKLQDSSCQDSSLKRVNASVDFVSDYDQHTVPDSVVAVTPVVQNAQPDASLKRVGGSNDILSASIHSLTSSERLASDRLVRQSAEREVGRLSRQETSAGLSSANQHDTSSRSSSLQAFSLYQKMDEPKSSLSRNSNVTKGSLSLSRSSKAEISWKKRNSMPSETIASCCAQGVIQPAQSNVKSTAISLGREEVTPNSNVEKEGKFDGKLDDTKPGRNVPDSQLISKPSEVADPHQDAHSMPHYVTLRKKKSTGKVPESVHNPQTGSLAHAQGQMERYSMADGLGATLHSPNLNLPRPPTVGRVSPQVFTRSTVRVTDSKVNVHNHDPDSKDGQDTKSVQARIAVEHYVKAGISIVEDAAAPPLLLKHQRVERHSMYLSQNMDDQIERAAIEQMHKCVNAEISNPKLLYRHRWRYSIFCITRLPKESTADRLTDRSNPARSKSDVIFSSKKNAKTAYQQSSTLTDGDSFGSPIFGNWTATVQCVEETEFLRVRREEYAAIVNGVEDQKQTMLSIVSKIPHFVAPASNSVIRAAAKVGQHFIFKPQEPILHEGVENYSIFWIVKGTCHAVKLVAFLKRPVVPSSSSKDSGDVKNTGSKKYKLAEFEPGVTPIRTGEKVVTQLLTTREFGPGDYFPDVIGTETAGKLKFNRADFLSRLRETRSNRMDARSYVSIIATTNVEIFGMTYVEYAEIATTDMLFELFSNAPNLRIPISELQQSVLKE</sequence>